<evidence type="ECO:0000256" key="7">
    <source>
        <dbReference type="ARBA" id="ARBA00023235"/>
    </source>
</evidence>
<evidence type="ECO:0000256" key="9">
    <source>
        <dbReference type="PROSITE-ProRule" id="PRU00277"/>
    </source>
</evidence>
<gene>
    <name evidence="12" type="ORF">UT08_C0022G0008</name>
</gene>
<dbReference type="AlphaFoldDB" id="A0A0G0P4E7"/>
<dbReference type="Gene3D" id="3.10.50.40">
    <property type="match status" value="1"/>
</dbReference>
<protein>
    <recommendedName>
        <fullName evidence="10">Peptidyl-prolyl cis-trans isomerase</fullName>
        <ecNumber evidence="10">5.2.1.8</ecNumber>
    </recommendedName>
</protein>
<evidence type="ECO:0000256" key="6">
    <source>
        <dbReference type="ARBA" id="ARBA00023186"/>
    </source>
</evidence>
<dbReference type="STRING" id="1618570.UT08_C0022G0008"/>
<comment type="caution">
    <text evidence="12">The sequence shown here is derived from an EMBL/GenBank/DDBJ whole genome shotgun (WGS) entry which is preliminary data.</text>
</comment>
<dbReference type="Proteomes" id="UP000034081">
    <property type="component" value="Unassembled WGS sequence"/>
</dbReference>
<dbReference type="GO" id="GO:0003755">
    <property type="term" value="F:peptidyl-prolyl cis-trans isomerase activity"/>
    <property type="evidence" value="ECO:0007669"/>
    <property type="project" value="UniProtKB-UniRule"/>
</dbReference>
<evidence type="ECO:0000259" key="11">
    <source>
        <dbReference type="PROSITE" id="PS50059"/>
    </source>
</evidence>
<comment type="function">
    <text evidence="8">Also involved in hydrogenase metallocenter assembly, probably by participating in the nickel insertion step. This function in hydrogenase biosynthesis requires chaperone activity and the presence of the metal-binding domain, but not PPIase activity.</text>
</comment>
<dbReference type="InterPro" id="IPR046357">
    <property type="entry name" value="PPIase_dom_sf"/>
</dbReference>
<evidence type="ECO:0000256" key="5">
    <source>
        <dbReference type="ARBA" id="ARBA00023110"/>
    </source>
</evidence>
<dbReference type="EC" id="5.2.1.8" evidence="10"/>
<evidence type="ECO:0000256" key="3">
    <source>
        <dbReference type="ARBA" id="ARBA00006577"/>
    </source>
</evidence>
<keyword evidence="7 9" id="KW-0413">Isomerase</keyword>
<evidence type="ECO:0000313" key="12">
    <source>
        <dbReference type="EMBL" id="KKQ84171.1"/>
    </source>
</evidence>
<dbReference type="EMBL" id="LBVL01000022">
    <property type="protein sequence ID" value="KKQ84171.1"/>
    <property type="molecule type" value="Genomic_DNA"/>
</dbReference>
<comment type="similarity">
    <text evidence="3 10">Belongs to the FKBP-type PPIase family.</text>
</comment>
<dbReference type="Pfam" id="PF00254">
    <property type="entry name" value="FKBP_C"/>
    <property type="match status" value="1"/>
</dbReference>
<evidence type="ECO:0000256" key="2">
    <source>
        <dbReference type="ARBA" id="ARBA00004496"/>
    </source>
</evidence>
<organism evidence="12 13">
    <name type="scientific">Candidatus Woesebacteria bacterium GW2011_GWB1_38_8</name>
    <dbReference type="NCBI Taxonomy" id="1618570"/>
    <lineage>
        <taxon>Bacteria</taxon>
        <taxon>Candidatus Woeseibacteriota</taxon>
    </lineage>
</organism>
<evidence type="ECO:0000256" key="4">
    <source>
        <dbReference type="ARBA" id="ARBA00022490"/>
    </source>
</evidence>
<proteinExistence type="inferred from homology"/>
<keyword evidence="5 9" id="KW-0697">Rotamase</keyword>
<dbReference type="PANTHER" id="PTHR47861:SF3">
    <property type="entry name" value="FKBP-TYPE PEPTIDYL-PROLYL CIS-TRANS ISOMERASE SLYD"/>
    <property type="match status" value="1"/>
</dbReference>
<reference evidence="12 13" key="1">
    <citation type="journal article" date="2015" name="Nature">
        <title>rRNA introns, odd ribosomes, and small enigmatic genomes across a large radiation of phyla.</title>
        <authorList>
            <person name="Brown C.T."/>
            <person name="Hug L.A."/>
            <person name="Thomas B.C."/>
            <person name="Sharon I."/>
            <person name="Castelle C.J."/>
            <person name="Singh A."/>
            <person name="Wilkins M.J."/>
            <person name="Williams K.H."/>
            <person name="Banfield J.F."/>
        </authorList>
    </citation>
    <scope>NUCLEOTIDE SEQUENCE [LARGE SCALE GENOMIC DNA]</scope>
</reference>
<evidence type="ECO:0000313" key="13">
    <source>
        <dbReference type="Proteomes" id="UP000034081"/>
    </source>
</evidence>
<evidence type="ECO:0000256" key="8">
    <source>
        <dbReference type="ARBA" id="ARBA00037071"/>
    </source>
</evidence>
<dbReference type="PATRIC" id="fig|1618570.3.peg.1365"/>
<dbReference type="PROSITE" id="PS50059">
    <property type="entry name" value="FKBP_PPIASE"/>
    <property type="match status" value="1"/>
</dbReference>
<accession>A0A0G0P4E7</accession>
<dbReference type="InterPro" id="IPR001179">
    <property type="entry name" value="PPIase_FKBP_dom"/>
</dbReference>
<comment type="catalytic activity">
    <reaction evidence="1 9 10">
        <text>[protein]-peptidylproline (omega=180) = [protein]-peptidylproline (omega=0)</text>
        <dbReference type="Rhea" id="RHEA:16237"/>
        <dbReference type="Rhea" id="RHEA-COMP:10747"/>
        <dbReference type="Rhea" id="RHEA-COMP:10748"/>
        <dbReference type="ChEBI" id="CHEBI:83833"/>
        <dbReference type="ChEBI" id="CHEBI:83834"/>
        <dbReference type="EC" id="5.2.1.8"/>
    </reaction>
</comment>
<dbReference type="GO" id="GO:0042026">
    <property type="term" value="P:protein refolding"/>
    <property type="evidence" value="ECO:0007669"/>
    <property type="project" value="UniProtKB-ARBA"/>
</dbReference>
<keyword evidence="6" id="KW-0143">Chaperone</keyword>
<feature type="domain" description="PPIase FKBP-type" evidence="11">
    <location>
        <begin position="6"/>
        <end position="92"/>
    </location>
</feature>
<comment type="subcellular location">
    <subcellularLocation>
        <location evidence="2">Cytoplasm</location>
    </subcellularLocation>
</comment>
<dbReference type="GO" id="GO:0005737">
    <property type="term" value="C:cytoplasm"/>
    <property type="evidence" value="ECO:0007669"/>
    <property type="project" value="UniProtKB-SubCell"/>
</dbReference>
<sequence length="144" mass="15983">MKVKKNDKVKVEYTGSFDNGDIFDTSNHEGHSHPLEFEAGSGMVIKGFDDAIIGMELNEEKNIHLKPEEAYGTSNPRLMIKISKEKLPKNQSPKVGMMMGMQTPDGRQVHGRIAKVDGKEIVVDLNHPLAGKNLNFKIKVVAIN</sequence>
<dbReference type="PANTHER" id="PTHR47861">
    <property type="entry name" value="FKBP-TYPE PEPTIDYL-PROLYL CIS-TRANS ISOMERASE SLYD"/>
    <property type="match status" value="1"/>
</dbReference>
<name>A0A0G0P4E7_9BACT</name>
<dbReference type="SUPFAM" id="SSF54534">
    <property type="entry name" value="FKBP-like"/>
    <property type="match status" value="1"/>
</dbReference>
<evidence type="ECO:0000256" key="10">
    <source>
        <dbReference type="RuleBase" id="RU003915"/>
    </source>
</evidence>
<evidence type="ECO:0000256" key="1">
    <source>
        <dbReference type="ARBA" id="ARBA00000971"/>
    </source>
</evidence>
<keyword evidence="4" id="KW-0963">Cytoplasm</keyword>